<evidence type="ECO:0000313" key="8">
    <source>
        <dbReference type="EMBL" id="MBP2294251.1"/>
    </source>
</evidence>
<dbReference type="EMBL" id="JAGINP010000015">
    <property type="protein sequence ID" value="MBP2294251.1"/>
    <property type="molecule type" value="Genomic_DNA"/>
</dbReference>
<evidence type="ECO:0000256" key="5">
    <source>
        <dbReference type="ARBA" id="ARBA00038121"/>
    </source>
</evidence>
<dbReference type="EC" id="2.7.1.168" evidence="8"/>
<keyword evidence="4" id="KW-0067">ATP-binding</keyword>
<dbReference type="InterPro" id="IPR036554">
    <property type="entry name" value="GHMP_kinase_C_sf"/>
</dbReference>
<dbReference type="PIRSF" id="PIRSF036406">
    <property type="entry name" value="Hept_kin"/>
    <property type="match status" value="1"/>
</dbReference>
<evidence type="ECO:0000256" key="3">
    <source>
        <dbReference type="ARBA" id="ARBA00022777"/>
    </source>
</evidence>
<dbReference type="PANTHER" id="PTHR32463:SF0">
    <property type="entry name" value="L-FUCOSE KINASE"/>
    <property type="match status" value="1"/>
</dbReference>
<feature type="domain" description="GHMP kinase C-terminal" evidence="7">
    <location>
        <begin position="248"/>
        <end position="327"/>
    </location>
</feature>
<dbReference type="Gene3D" id="3.30.230.120">
    <property type="match status" value="1"/>
</dbReference>
<dbReference type="PRINTS" id="PR00960">
    <property type="entry name" value="LMBPPROTEIN"/>
</dbReference>
<evidence type="ECO:0000256" key="2">
    <source>
        <dbReference type="ARBA" id="ARBA00022741"/>
    </source>
</evidence>
<evidence type="ECO:0000313" key="9">
    <source>
        <dbReference type="Proteomes" id="UP000781958"/>
    </source>
</evidence>
<dbReference type="InterPro" id="IPR013750">
    <property type="entry name" value="GHMP_kinase_C_dom"/>
</dbReference>
<comment type="caution">
    <text evidence="8">The sequence shown here is derived from an EMBL/GenBank/DDBJ whole genome shotgun (WGS) entry which is preliminary data.</text>
</comment>
<sequence length="363" mass="39234">MKHLSDSVIRSRAPLRLGFAGGGTEISPYVDRFGGVVLNATLGLHALTSIQPSPDGRIHFHAKDMEQSMSFDLADELPTDNALQLHCAVYNRMIQSFGDGRALPITVTTHCDAPPGSGLGSSSTLTVAMISAYDRLLRASLDEYSIARVAFEIERISLGLQGGHQDQYAASFGGFNLIEFLPDGEVVVNSLKIAPRIIRELESSLVLYYTGRSRSSGDIIANQAKNLAEPSSEAVESMHRIKEMVGDMRQCLVAGDIARLGRLLHQSWEAKKRTASSVSNSHIDDLYEAVLKAGAIGGKISGAGGGGFMMLVVDPVRRLDVIRSLSRDGGFVLPTSFVQEGVQSWHVPQTDTAFNRRRALIPA</sequence>
<feature type="domain" description="GHMP kinase N-terminal" evidence="6">
    <location>
        <begin position="89"/>
        <end position="174"/>
    </location>
</feature>
<keyword evidence="1 8" id="KW-0808">Transferase</keyword>
<dbReference type="Pfam" id="PF08544">
    <property type="entry name" value="GHMP_kinases_C"/>
    <property type="match status" value="1"/>
</dbReference>
<name>A0ABS4SNV8_9PROT</name>
<keyword evidence="2" id="KW-0547">Nucleotide-binding</keyword>
<evidence type="ECO:0000256" key="1">
    <source>
        <dbReference type="ARBA" id="ARBA00022679"/>
    </source>
</evidence>
<dbReference type="GO" id="GO:0016301">
    <property type="term" value="F:kinase activity"/>
    <property type="evidence" value="ECO:0007669"/>
    <property type="project" value="UniProtKB-KW"/>
</dbReference>
<dbReference type="InterPro" id="IPR001174">
    <property type="entry name" value="HddA/FKP"/>
</dbReference>
<dbReference type="PANTHER" id="PTHR32463">
    <property type="entry name" value="L-FUCOSE KINASE"/>
    <property type="match status" value="1"/>
</dbReference>
<keyword evidence="3 8" id="KW-0418">Kinase</keyword>
<keyword evidence="9" id="KW-1185">Reference proteome</keyword>
<protein>
    <submittedName>
        <fullName evidence="8">D-glycero-alpha-D-manno-heptose-7-phosphate kinase</fullName>
        <ecNumber evidence="8">2.7.1.168</ecNumber>
    </submittedName>
</protein>
<reference evidence="8 9" key="1">
    <citation type="submission" date="2021-03" db="EMBL/GenBank/DDBJ databases">
        <title>Genomic Encyclopedia of Type Strains, Phase III (KMG-III): the genomes of soil and plant-associated and newly described type strains.</title>
        <authorList>
            <person name="Whitman W."/>
        </authorList>
    </citation>
    <scope>NUCLEOTIDE SEQUENCE [LARGE SCALE GENOMIC DNA]</scope>
    <source>
        <strain evidence="8 9">IMMIB AFH-6</strain>
    </source>
</reference>
<dbReference type="SUPFAM" id="SSF54211">
    <property type="entry name" value="Ribosomal protein S5 domain 2-like"/>
    <property type="match status" value="1"/>
</dbReference>
<accession>A0ABS4SNV8</accession>
<dbReference type="InterPro" id="IPR006204">
    <property type="entry name" value="GHMP_kinase_N_dom"/>
</dbReference>
<dbReference type="RefSeq" id="WP_209768355.1">
    <property type="nucleotide sequence ID" value="NZ_JAGINP010000015.1"/>
</dbReference>
<dbReference type="InterPro" id="IPR020568">
    <property type="entry name" value="Ribosomal_Su5_D2-typ_SF"/>
</dbReference>
<dbReference type="Pfam" id="PF00288">
    <property type="entry name" value="GHMP_kinases_N"/>
    <property type="match status" value="1"/>
</dbReference>
<evidence type="ECO:0000256" key="4">
    <source>
        <dbReference type="ARBA" id="ARBA00022840"/>
    </source>
</evidence>
<dbReference type="SUPFAM" id="SSF55060">
    <property type="entry name" value="GHMP Kinase, C-terminal domain"/>
    <property type="match status" value="1"/>
</dbReference>
<dbReference type="InterPro" id="IPR052203">
    <property type="entry name" value="GHMP_Kinase-Related"/>
</dbReference>
<dbReference type="Proteomes" id="UP000781958">
    <property type="component" value="Unassembled WGS sequence"/>
</dbReference>
<dbReference type="InterPro" id="IPR014606">
    <property type="entry name" value="Heptose_7-P_kinase"/>
</dbReference>
<proteinExistence type="inferred from homology"/>
<evidence type="ECO:0000259" key="6">
    <source>
        <dbReference type="Pfam" id="PF00288"/>
    </source>
</evidence>
<evidence type="ECO:0000259" key="7">
    <source>
        <dbReference type="Pfam" id="PF08544"/>
    </source>
</evidence>
<comment type="similarity">
    <text evidence="5">Belongs to the GHMP kinase family.</text>
</comment>
<gene>
    <name evidence="8" type="ORF">J2851_004040</name>
</gene>
<organism evidence="8 9">
    <name type="scientific">Azospirillum rugosum</name>
    <dbReference type="NCBI Taxonomy" id="416170"/>
    <lineage>
        <taxon>Bacteria</taxon>
        <taxon>Pseudomonadati</taxon>
        <taxon>Pseudomonadota</taxon>
        <taxon>Alphaproteobacteria</taxon>
        <taxon>Rhodospirillales</taxon>
        <taxon>Azospirillaceae</taxon>
        <taxon>Azospirillum</taxon>
    </lineage>
</organism>